<sequence length="397" mass="42115">MRIAYVCGDPGIPVFGAKGASVHVQEVLRVLLAAGHEVDLHCRRTGGEPRGALARAHDDGRLRVHPAPVTGESDVRQRERMLMAAEESTRRALLAAHADRPFDLVYERYALFAIAGTSFAREAAIPSILEVNAPLPIEQARHRSLVHADTADAVARAVISDASLVACVSEPVAAWARTQAPAARIVVEPNGVDIDRFATPSRSAGRPFTVGFVGTLKPWHGTAHLVDAFALLTRRRPDARLVIVGDGPERAALERRAVERGVADRTVFTGAVDPADVPEQLAALDAAVAPYPAHGDPYFSPLKVLEYLASGAVAVASRVGQLPELVADGRTGLLVPPSDPEALAAALARLAADPGLRRSLADAARDDVAQTRTWRHVVRRTLGAAGLPLDPDEEAAA</sequence>
<dbReference type="PANTHER" id="PTHR12526">
    <property type="entry name" value="GLYCOSYLTRANSFERASE"/>
    <property type="match status" value="1"/>
</dbReference>
<evidence type="ECO:0000256" key="1">
    <source>
        <dbReference type="ARBA" id="ARBA00022676"/>
    </source>
</evidence>
<dbReference type="RefSeq" id="WP_271173055.1">
    <property type="nucleotide sequence ID" value="NZ_BSEJ01000005.1"/>
</dbReference>
<feature type="domain" description="Glycosyltransferase subfamily 4-like N-terminal" evidence="3">
    <location>
        <begin position="19"/>
        <end position="196"/>
    </location>
</feature>
<evidence type="ECO:0000313" key="5">
    <source>
        <dbReference type="Proteomes" id="UP001142462"/>
    </source>
</evidence>
<keyword evidence="1" id="KW-0328">Glycosyltransferase</keyword>
<reference evidence="4" key="2">
    <citation type="submission" date="2023-01" db="EMBL/GenBank/DDBJ databases">
        <authorList>
            <person name="Sun Q."/>
            <person name="Evtushenko L."/>
        </authorList>
    </citation>
    <scope>NUCLEOTIDE SEQUENCE</scope>
    <source>
        <strain evidence="4">VKM Ac-1020</strain>
    </source>
</reference>
<organism evidence="4 5">
    <name type="scientific">Microbacterium barkeri</name>
    <dbReference type="NCBI Taxonomy" id="33917"/>
    <lineage>
        <taxon>Bacteria</taxon>
        <taxon>Bacillati</taxon>
        <taxon>Actinomycetota</taxon>
        <taxon>Actinomycetes</taxon>
        <taxon>Micrococcales</taxon>
        <taxon>Microbacteriaceae</taxon>
        <taxon>Microbacterium</taxon>
    </lineage>
</organism>
<comment type="caution">
    <text evidence="4">The sequence shown here is derived from an EMBL/GenBank/DDBJ whole genome shotgun (WGS) entry which is preliminary data.</text>
</comment>
<dbReference type="Pfam" id="PF13439">
    <property type="entry name" value="Glyco_transf_4"/>
    <property type="match status" value="1"/>
</dbReference>
<name>A0A9W6LW23_9MICO</name>
<dbReference type="CDD" id="cd03801">
    <property type="entry name" value="GT4_PimA-like"/>
    <property type="match status" value="1"/>
</dbReference>
<dbReference type="InterPro" id="IPR028098">
    <property type="entry name" value="Glyco_trans_4-like_N"/>
</dbReference>
<dbReference type="EMBL" id="BSEJ01000005">
    <property type="protein sequence ID" value="GLJ61344.1"/>
    <property type="molecule type" value="Genomic_DNA"/>
</dbReference>
<dbReference type="PANTHER" id="PTHR12526:SF510">
    <property type="entry name" value="D-INOSITOL 3-PHOSPHATE GLYCOSYLTRANSFERASE"/>
    <property type="match status" value="1"/>
</dbReference>
<gene>
    <name evidence="4" type="ORF">GCM10017576_14730</name>
</gene>
<protein>
    <submittedName>
        <fullName evidence="4">Glycosyl transferase</fullName>
    </submittedName>
</protein>
<evidence type="ECO:0000259" key="3">
    <source>
        <dbReference type="Pfam" id="PF13439"/>
    </source>
</evidence>
<dbReference type="SUPFAM" id="SSF53756">
    <property type="entry name" value="UDP-Glycosyltransferase/glycogen phosphorylase"/>
    <property type="match status" value="1"/>
</dbReference>
<dbReference type="Proteomes" id="UP001142462">
    <property type="component" value="Unassembled WGS sequence"/>
</dbReference>
<dbReference type="Pfam" id="PF13692">
    <property type="entry name" value="Glyco_trans_1_4"/>
    <property type="match status" value="1"/>
</dbReference>
<evidence type="ECO:0000256" key="2">
    <source>
        <dbReference type="ARBA" id="ARBA00022679"/>
    </source>
</evidence>
<evidence type="ECO:0000313" key="4">
    <source>
        <dbReference type="EMBL" id="GLJ61344.1"/>
    </source>
</evidence>
<proteinExistence type="predicted"/>
<reference evidence="4" key="1">
    <citation type="journal article" date="2014" name="Int. J. Syst. Evol. Microbiol.">
        <title>Complete genome sequence of Corynebacterium casei LMG S-19264T (=DSM 44701T), isolated from a smear-ripened cheese.</title>
        <authorList>
            <consortium name="US DOE Joint Genome Institute (JGI-PGF)"/>
            <person name="Walter F."/>
            <person name="Albersmeier A."/>
            <person name="Kalinowski J."/>
            <person name="Ruckert C."/>
        </authorList>
    </citation>
    <scope>NUCLEOTIDE SEQUENCE</scope>
    <source>
        <strain evidence="4">VKM Ac-1020</strain>
    </source>
</reference>
<dbReference type="AlphaFoldDB" id="A0A9W6LW23"/>
<dbReference type="GO" id="GO:0016757">
    <property type="term" value="F:glycosyltransferase activity"/>
    <property type="evidence" value="ECO:0007669"/>
    <property type="project" value="UniProtKB-KW"/>
</dbReference>
<dbReference type="Gene3D" id="3.40.50.2000">
    <property type="entry name" value="Glycogen Phosphorylase B"/>
    <property type="match status" value="2"/>
</dbReference>
<keyword evidence="2 4" id="KW-0808">Transferase</keyword>
<accession>A0A9W6LW23</accession>
<keyword evidence="5" id="KW-1185">Reference proteome</keyword>